<protein>
    <submittedName>
        <fullName evidence="1">Uncharacterized protein</fullName>
    </submittedName>
</protein>
<accession>A0A2K3KNG2</accession>
<feature type="non-terminal residue" evidence="1">
    <location>
        <position position="32"/>
    </location>
</feature>
<dbReference type="Proteomes" id="UP000236291">
    <property type="component" value="Unassembled WGS sequence"/>
</dbReference>
<reference evidence="1 2" key="2">
    <citation type="journal article" date="2017" name="Front. Plant Sci.">
        <title>Gene Classification and Mining of Molecular Markers Useful in Red Clover (Trifolium pratense) Breeding.</title>
        <authorList>
            <person name="Istvanek J."/>
            <person name="Dluhosova J."/>
            <person name="Dluhos P."/>
            <person name="Patkova L."/>
            <person name="Nedelnik J."/>
            <person name="Repkova J."/>
        </authorList>
    </citation>
    <scope>NUCLEOTIDE SEQUENCE [LARGE SCALE GENOMIC DNA]</scope>
    <source>
        <strain evidence="2">cv. Tatra</strain>
        <tissue evidence="1">Young leaves</tissue>
    </source>
</reference>
<evidence type="ECO:0000313" key="1">
    <source>
        <dbReference type="EMBL" id="PNX67806.1"/>
    </source>
</evidence>
<gene>
    <name evidence="1" type="ORF">L195_g063689</name>
</gene>
<reference evidence="1 2" key="1">
    <citation type="journal article" date="2014" name="Am. J. Bot.">
        <title>Genome assembly and annotation for red clover (Trifolium pratense; Fabaceae).</title>
        <authorList>
            <person name="Istvanek J."/>
            <person name="Jaros M."/>
            <person name="Krenek A."/>
            <person name="Repkova J."/>
        </authorList>
    </citation>
    <scope>NUCLEOTIDE SEQUENCE [LARGE SCALE GENOMIC DNA]</scope>
    <source>
        <strain evidence="2">cv. Tatra</strain>
        <tissue evidence="1">Young leaves</tissue>
    </source>
</reference>
<proteinExistence type="predicted"/>
<comment type="caution">
    <text evidence="1">The sequence shown here is derived from an EMBL/GenBank/DDBJ whole genome shotgun (WGS) entry which is preliminary data.</text>
</comment>
<evidence type="ECO:0000313" key="2">
    <source>
        <dbReference type="Proteomes" id="UP000236291"/>
    </source>
</evidence>
<dbReference type="AlphaFoldDB" id="A0A2K3KNG2"/>
<name>A0A2K3KNG2_TRIPR</name>
<dbReference type="EMBL" id="ASHM01216495">
    <property type="protein sequence ID" value="PNX67806.1"/>
    <property type="molecule type" value="Genomic_DNA"/>
</dbReference>
<organism evidence="1 2">
    <name type="scientific">Trifolium pratense</name>
    <name type="common">Red clover</name>
    <dbReference type="NCBI Taxonomy" id="57577"/>
    <lineage>
        <taxon>Eukaryota</taxon>
        <taxon>Viridiplantae</taxon>
        <taxon>Streptophyta</taxon>
        <taxon>Embryophyta</taxon>
        <taxon>Tracheophyta</taxon>
        <taxon>Spermatophyta</taxon>
        <taxon>Magnoliopsida</taxon>
        <taxon>eudicotyledons</taxon>
        <taxon>Gunneridae</taxon>
        <taxon>Pentapetalae</taxon>
        <taxon>rosids</taxon>
        <taxon>fabids</taxon>
        <taxon>Fabales</taxon>
        <taxon>Fabaceae</taxon>
        <taxon>Papilionoideae</taxon>
        <taxon>50 kb inversion clade</taxon>
        <taxon>NPAAA clade</taxon>
        <taxon>Hologalegina</taxon>
        <taxon>IRL clade</taxon>
        <taxon>Trifolieae</taxon>
        <taxon>Trifolium</taxon>
    </lineage>
</organism>
<sequence length="32" mass="3484">MDEASKIHGEILNQSEDADEKGALVNDVDINI</sequence>